<evidence type="ECO:0000256" key="1">
    <source>
        <dbReference type="SAM" id="SignalP"/>
    </source>
</evidence>
<protein>
    <recommendedName>
        <fullName evidence="2">Copper-binding protein MbnP-like domain-containing protein</fullName>
    </recommendedName>
</protein>
<name>A0A0K8P2M7_PISS1</name>
<dbReference type="NCBIfam" id="TIGR04052">
    <property type="entry name" value="MbnP_like_WxW"/>
    <property type="match status" value="1"/>
</dbReference>
<evidence type="ECO:0000259" key="2">
    <source>
        <dbReference type="Pfam" id="PF20243"/>
    </source>
</evidence>
<comment type="caution">
    <text evidence="3">The sequence shown here is derived from an EMBL/GenBank/DDBJ whole genome shotgun (WGS) entry which is preliminary data.</text>
</comment>
<proteinExistence type="predicted"/>
<keyword evidence="1" id="KW-0732">Signal</keyword>
<reference evidence="4" key="1">
    <citation type="submission" date="2015-07" db="EMBL/GenBank/DDBJ databases">
        <title>Discovery of a poly(ethylene terephthalate assimilation.</title>
        <authorList>
            <person name="Yoshida S."/>
            <person name="Hiraga K."/>
            <person name="Takehana T."/>
            <person name="Taniguchi I."/>
            <person name="Yamaji H."/>
            <person name="Maeda Y."/>
            <person name="Toyohara K."/>
            <person name="Miyamoto K."/>
            <person name="Kimura Y."/>
            <person name="Oda K."/>
        </authorList>
    </citation>
    <scope>NUCLEOTIDE SEQUENCE [LARGE SCALE GENOMIC DNA]</scope>
    <source>
        <strain evidence="4">NBRC 110686 / TISTR 2288 / 201-F6</strain>
    </source>
</reference>
<keyword evidence="4" id="KW-1185">Reference proteome</keyword>
<dbReference type="InterPro" id="IPR023977">
    <property type="entry name" value="MbnP-like"/>
</dbReference>
<dbReference type="EMBL" id="BBYR01000039">
    <property type="protein sequence ID" value="GAP36789.1"/>
    <property type="molecule type" value="Genomic_DNA"/>
</dbReference>
<dbReference type="AlphaFoldDB" id="A0A0K8P2M7"/>
<feature type="signal peptide" evidence="1">
    <location>
        <begin position="1"/>
        <end position="21"/>
    </location>
</feature>
<organism evidence="3 4">
    <name type="scientific">Piscinibacter sakaiensis</name>
    <name type="common">Ideonella sakaiensis</name>
    <dbReference type="NCBI Taxonomy" id="1547922"/>
    <lineage>
        <taxon>Bacteria</taxon>
        <taxon>Pseudomonadati</taxon>
        <taxon>Pseudomonadota</taxon>
        <taxon>Betaproteobacteria</taxon>
        <taxon>Burkholderiales</taxon>
        <taxon>Sphaerotilaceae</taxon>
        <taxon>Piscinibacter</taxon>
    </lineage>
</organism>
<feature type="domain" description="Copper-binding protein MbnP-like" evidence="2">
    <location>
        <begin position="30"/>
        <end position="266"/>
    </location>
</feature>
<dbReference type="STRING" id="1547922.ISF6_2629"/>
<accession>A0A0K8P2M7</accession>
<gene>
    <name evidence="3" type="ORF">ISF6_2629</name>
</gene>
<reference evidence="3 4" key="2">
    <citation type="journal article" date="2016" name="Science">
        <title>A bacterium that degrades and assimilates poly(ethylene terephthalate).</title>
        <authorList>
            <person name="Yoshida S."/>
            <person name="Hiraga K."/>
            <person name="Takehana T."/>
            <person name="Taniguchi I."/>
            <person name="Yamaji H."/>
            <person name="Maeda Y."/>
            <person name="Toyohara K."/>
            <person name="Miyamoto K."/>
            <person name="Kimura Y."/>
            <person name="Oda K."/>
        </authorList>
    </citation>
    <scope>NUCLEOTIDE SEQUENCE [LARGE SCALE GENOMIC DNA]</scope>
    <source>
        <strain evidence="4">NBRC 110686 / TISTR 2288 / 201-F6</strain>
    </source>
</reference>
<evidence type="ECO:0000313" key="4">
    <source>
        <dbReference type="Proteomes" id="UP000037660"/>
    </source>
</evidence>
<feature type="chain" id="PRO_5005513632" description="Copper-binding protein MbnP-like domain-containing protein" evidence="1">
    <location>
        <begin position="22"/>
        <end position="300"/>
    </location>
</feature>
<sequence>MAAGAAALALALAGCSIPTSAPGAGAAAGTQPVAVRFAAQVNGQPFACGQSYAGVGTTRSTITPSDYRFYVSEVALVDETGRSVPVSLAQDGVWQIDNIALLDFENGSGPCRNGTSGVNTEVRGTVPAGRYVGLRFTLGVPFARNHGDPTVAPSPLNLTAMFWSWQGGYKFVKFDTASSGQPSTVSAPDPRGAGNASGFSVHLGSTMCAAPSRTEAPKAECANPNRVAVAFEQFDPAKQTVVADIGAVLAGANVDVNAPGTSPGCMSFPGDADCPPVMGALGLAYGGAAARGPQRLFSAR</sequence>
<dbReference type="InterPro" id="IPR046863">
    <property type="entry name" value="MbnP-like_dom"/>
</dbReference>
<dbReference type="OrthoDB" id="64245at2"/>
<dbReference type="Pfam" id="PF20243">
    <property type="entry name" value="MbnP"/>
    <property type="match status" value="1"/>
</dbReference>
<evidence type="ECO:0000313" key="3">
    <source>
        <dbReference type="EMBL" id="GAP36789.1"/>
    </source>
</evidence>
<dbReference type="Proteomes" id="UP000037660">
    <property type="component" value="Unassembled WGS sequence"/>
</dbReference>